<evidence type="ECO:0000313" key="1">
    <source>
        <dbReference type="EMBL" id="CAB4143727.1"/>
    </source>
</evidence>
<accession>A0A6J5MCX0</accession>
<protein>
    <recommendedName>
        <fullName evidence="2">LysM domain-containing protein</fullName>
    </recommendedName>
</protein>
<reference evidence="1" key="1">
    <citation type="submission" date="2020-04" db="EMBL/GenBank/DDBJ databases">
        <authorList>
            <person name="Chiriac C."/>
            <person name="Salcher M."/>
            <person name="Ghai R."/>
            <person name="Kavagutti S V."/>
        </authorList>
    </citation>
    <scope>NUCLEOTIDE SEQUENCE</scope>
</reference>
<proteinExistence type="predicted"/>
<evidence type="ECO:0008006" key="2">
    <source>
        <dbReference type="Google" id="ProtNLM"/>
    </source>
</evidence>
<dbReference type="EMBL" id="LR796421">
    <property type="protein sequence ID" value="CAB4143727.1"/>
    <property type="molecule type" value="Genomic_DNA"/>
</dbReference>
<gene>
    <name evidence="1" type="ORF">UFOVP450_209</name>
</gene>
<organism evidence="1">
    <name type="scientific">uncultured Caudovirales phage</name>
    <dbReference type="NCBI Taxonomy" id="2100421"/>
    <lineage>
        <taxon>Viruses</taxon>
        <taxon>Duplodnaviria</taxon>
        <taxon>Heunggongvirae</taxon>
        <taxon>Uroviricota</taxon>
        <taxon>Caudoviricetes</taxon>
        <taxon>Peduoviridae</taxon>
        <taxon>Maltschvirus</taxon>
        <taxon>Maltschvirus maltsch</taxon>
    </lineage>
</organism>
<sequence length="99" mass="11493">MAGRYDNIQTKKDDKGRRYISPVLYPNIPFSAKDIYVRTTSNDRLDMLAYQFYNNVKYWWIIAHANNLGKGSIAIPEGTQVRIPAEPAKIQRLFDDLNK</sequence>
<name>A0A6J5MCX0_9CAUD</name>